<comment type="caution">
    <text evidence="3">The sequence shown here is derived from an EMBL/GenBank/DDBJ whole genome shotgun (WGS) entry which is preliminary data.</text>
</comment>
<evidence type="ECO:0000259" key="2">
    <source>
        <dbReference type="Pfam" id="PF00082"/>
    </source>
</evidence>
<dbReference type="InterPro" id="IPR036852">
    <property type="entry name" value="Peptidase_S8/S53_dom_sf"/>
</dbReference>
<dbReference type="GO" id="GO:0004252">
    <property type="term" value="F:serine-type endopeptidase activity"/>
    <property type="evidence" value="ECO:0007669"/>
    <property type="project" value="InterPro"/>
</dbReference>
<evidence type="ECO:0000313" key="3">
    <source>
        <dbReference type="EMBL" id="NEK87542.1"/>
    </source>
</evidence>
<proteinExistence type="predicted"/>
<dbReference type="Gene3D" id="3.40.50.200">
    <property type="entry name" value="Peptidase S8/S53 domain"/>
    <property type="match status" value="1"/>
</dbReference>
<dbReference type="GO" id="GO:0006508">
    <property type="term" value="P:proteolysis"/>
    <property type="evidence" value="ECO:0007669"/>
    <property type="project" value="InterPro"/>
</dbReference>
<evidence type="ECO:0000313" key="4">
    <source>
        <dbReference type="Proteomes" id="UP000479241"/>
    </source>
</evidence>
<name>A0A6L9W6U8_9ACTN</name>
<gene>
    <name evidence="3" type="ORF">GCU60_17510</name>
</gene>
<organism evidence="3 4">
    <name type="scientific">Blastococcus saxobsidens</name>
    <dbReference type="NCBI Taxonomy" id="138336"/>
    <lineage>
        <taxon>Bacteria</taxon>
        <taxon>Bacillati</taxon>
        <taxon>Actinomycetota</taxon>
        <taxon>Actinomycetes</taxon>
        <taxon>Geodermatophilales</taxon>
        <taxon>Geodermatophilaceae</taxon>
        <taxon>Blastococcus</taxon>
    </lineage>
</organism>
<dbReference type="AlphaFoldDB" id="A0A6L9W6U8"/>
<dbReference type="EMBL" id="JAAGWG010000035">
    <property type="protein sequence ID" value="NEK87542.1"/>
    <property type="molecule type" value="Genomic_DNA"/>
</dbReference>
<evidence type="ECO:0000256" key="1">
    <source>
        <dbReference type="SAM" id="MobiDB-lite"/>
    </source>
</evidence>
<feature type="region of interest" description="Disordered" evidence="1">
    <location>
        <begin position="1"/>
        <end position="45"/>
    </location>
</feature>
<dbReference type="InterPro" id="IPR034074">
    <property type="entry name" value="Y4bN_pept_dom"/>
</dbReference>
<reference evidence="3 4" key="1">
    <citation type="submission" date="2019-12" db="EMBL/GenBank/DDBJ databases">
        <title>the WGS of Blastococcus saxobsidens 67B17.</title>
        <authorList>
            <person name="Jiang Z."/>
        </authorList>
    </citation>
    <scope>NUCLEOTIDE SEQUENCE [LARGE SCALE GENOMIC DNA]</scope>
    <source>
        <strain evidence="3 4">67B17</strain>
    </source>
</reference>
<sequence>MTDPRPLLSFGGPDASPIPPLPDGSRSVPPSPRGPGPARQGARLTPQFDALQDAMQAGRAALSRTASDPDPELVVVFDLAGSVEEFARAVSGVPGLEFLAEHEEEDVDPDADFHMVSKDGRTDKAVPESLYMIMTNARAVTQLIALFHRWEADPEEKFARGLNPLRRVFALLREIRRWGPEDRVRETGLLEDWADTLQAIGGARSSVRIEIELWFRADPARRAAAQSEVARLIGNAGGTVVHTSTIASIDYHGVLADLPHREVQAVLTDGPHAIELLTTDAIMFVAPAQPMAIPGLELAADTPAPAVADGPVGDAPRVALLDGVPLANHSSLAGRLVLDDPDNIAARYVSSQQQHGTAMASLIVHGDLGRPRAPLSARLYVRPIFEPHPSGNGETVIQDQLQVDLVHRAFHRMFEGDGDQPPAAPSVRIVNLSIGDPARVFVRRLSPMAKLLDWLAHRYNLLVLVSAGNHPIATTVPTDAISDPGSLGRVLVADGRDRALHRRLLAPAEAVNVVTVGALHADAWSGDLPDTVLDGLEDGMPALYSAVGFGYRRSVKPEVLLPGGRSLFQRPPAVTSTTVPLSPARTSARGPGMLVAAPGRDRDATAYLYGTSNATALASRSASHIFDVLAGLPDRAGEFPFPDAQYHPVLAKTLLVHAATWGALSTALRDALDLETSTERRDITQMLGYGAVDPHHVASASRTRVVLLGAGSITKDQRHRFSFPMPPALAATTEWRRLTVTLGWLSPVNTRTQRHRMARLFFQPPQTELGVKRVQAQHQTVRKGTVQHEVLEGAAAVAFAAGDALTVDVDCRVDAGRLDAPVRYGLAVSLEVAATVQADIHAQVREQLQARLRQRAAAQVTAVRG</sequence>
<dbReference type="SUPFAM" id="SSF52743">
    <property type="entry name" value="Subtilisin-like"/>
    <property type="match status" value="1"/>
</dbReference>
<dbReference type="Proteomes" id="UP000479241">
    <property type="component" value="Unassembled WGS sequence"/>
</dbReference>
<feature type="domain" description="Peptidase S8/S53" evidence="2">
    <location>
        <begin position="318"/>
        <end position="688"/>
    </location>
</feature>
<dbReference type="InterPro" id="IPR000209">
    <property type="entry name" value="Peptidase_S8/S53_dom"/>
</dbReference>
<feature type="region of interest" description="Disordered" evidence="1">
    <location>
        <begin position="572"/>
        <end position="593"/>
    </location>
</feature>
<protein>
    <submittedName>
        <fullName evidence="3">S8 family peptidase</fullName>
    </submittedName>
</protein>
<accession>A0A6L9W6U8</accession>
<dbReference type="Pfam" id="PF00082">
    <property type="entry name" value="Peptidase_S8"/>
    <property type="match status" value="1"/>
</dbReference>
<dbReference type="CDD" id="cd04847">
    <property type="entry name" value="Peptidases_S8_Subtilisin_like_2"/>
    <property type="match status" value="1"/>
</dbReference>